<evidence type="ECO:0000313" key="7">
    <source>
        <dbReference type="EMBL" id="AAM00683.1"/>
    </source>
</evidence>
<feature type="compositionally biased region" description="Acidic residues" evidence="6">
    <location>
        <begin position="689"/>
        <end position="699"/>
    </location>
</feature>
<proteinExistence type="inferred from homology"/>
<feature type="compositionally biased region" description="Polar residues" evidence="6">
    <location>
        <begin position="779"/>
        <end position="792"/>
    </location>
</feature>
<feature type="compositionally biased region" description="Low complexity" evidence="6">
    <location>
        <begin position="752"/>
        <end position="771"/>
    </location>
</feature>
<keyword evidence="3" id="KW-0597">Phosphoprotein</keyword>
<dbReference type="GO" id="GO:0005198">
    <property type="term" value="F:structural molecule activity"/>
    <property type="evidence" value="ECO:0007669"/>
    <property type="project" value="InterPro"/>
</dbReference>
<evidence type="ECO:0000313" key="9">
    <source>
        <dbReference type="Proteomes" id="UP000099188"/>
    </source>
</evidence>
<dbReference type="OrthoDB" id="6650at10239"/>
<accession>Q8QS56</accession>
<dbReference type="KEGG" id="vg:935542"/>
<gene>
    <name evidence="7" type="primary">UL32</name>
    <name evidence="7" type="ORF">CCMVgp034</name>
</gene>
<feature type="compositionally biased region" description="Low complexity" evidence="6">
    <location>
        <begin position="834"/>
        <end position="854"/>
    </location>
</feature>
<dbReference type="InterPro" id="IPR010340">
    <property type="entry name" value="Herpes_UL11/UL32"/>
</dbReference>
<feature type="compositionally biased region" description="Polar residues" evidence="6">
    <location>
        <begin position="518"/>
        <end position="530"/>
    </location>
</feature>
<feature type="region of interest" description="Disordered" evidence="6">
    <location>
        <begin position="656"/>
        <end position="920"/>
    </location>
</feature>
<name>Q8QS56_9BETA</name>
<sequence length="1014" mass="110070">MSLQFIGLERRDVVHLTGFLKHLINKADVDLEKHPKVLRRCGEKRLHRRTTMFNTLMLWLGYYRELRFHNPDLSPLLEEFEMRCGAVARRGHIYPFRDRARAREHLAVVDSTEFDSEVRHDADIVEKALRSAVILAKLAARTELAKGLNAIEPIVFVNLAEREMQMMEENLEKVRHNMFQVKPLKLNLDRHANAPLINEVNKLVYTGRVIINVRRAWEELEKKCLTRIQSLCKQLVKELRTCLGFESNYCRNILKHAVTDGDSSDTLLELLAEDIHIYIDAFPQSANTLYGARSPSLEYDDENLFARARLSKTGPTKASSDWTWTTSPWNRDGGAKGGHQTPFHFDVNNNPFLDKKTREEIEREKKRDREWERKQKALRDAATQGRTADAGRTPMRTRRGSPSLFRESSDDDDDDDIDGRTFAPIRNPSTRPSAPGSAGSGIFSAPKLGSNIAPPYRQTAFDILSPIPTRASDNRLRRDAAWESVTPLTVTRSSDWLTEEDSGSDDYQLRGYAPTGPRPSSSRVSNTLVDLTTPGGNAAQPQQTSYKFETVPLVTPQPSSILMPIRLGTQTPSNPSAAPAPASTPTLGGNSESPLISIDSGTTPPMTEQQAAAIRNNPNRAWAVKVPWLAVNDFAPYAQSTKPTLTPAALSTQPLVPTSVWQPSPNKSSIGSTRLSSATRTPASIINTDSEDSDSEEATSSDASSVKSQRTVPPKRPFTFKTPTMTGPQKSTRTFTPPVIPSTGTQTPVFGARVRTPAPTARAQTVSSSPVSPAPPVKSQAQPMGSRISTAPTMPASFLTPANVPKTPSPLAVPRPATTAVKTPASATSSPLRSPASMLSSAPTSAPSSATSSPVKLTIRPQPSLKPTHAGKAAVGTAPKMTASKRVLPATATTTPVQARKATVTVEPPSNKPASAPATTLPSILKPQTASLLSGTKSLPPPYVTPPGATVITMSPSKTTTTSRLVTFDLQSPGGSPAKTGSAVIAGAKTGKEAVESIISKIKGEQEKERKNEE</sequence>
<evidence type="ECO:0000256" key="3">
    <source>
        <dbReference type="ARBA" id="ARBA00022553"/>
    </source>
</evidence>
<feature type="compositionally biased region" description="Polar residues" evidence="6">
    <location>
        <begin position="656"/>
        <end position="687"/>
    </location>
</feature>
<dbReference type="RefSeq" id="NP_612676.1">
    <property type="nucleotide sequence ID" value="NC_003521.1"/>
</dbReference>
<comment type="subcellular location">
    <subcellularLocation>
        <location evidence="1">Virion tegument</location>
    </subcellularLocation>
</comment>
<feature type="compositionally biased region" description="Polar residues" evidence="6">
    <location>
        <begin position="317"/>
        <end position="329"/>
    </location>
</feature>
<dbReference type="EMBL" id="MZ151943">
    <property type="protein sequence ID" value="QXV67786.1"/>
    <property type="molecule type" value="Genomic_DNA"/>
</dbReference>
<keyword evidence="9" id="KW-1185">Reference proteome</keyword>
<dbReference type="GO" id="GO:0019033">
    <property type="term" value="C:viral tegument"/>
    <property type="evidence" value="ECO:0007669"/>
    <property type="project" value="UniProtKB-SubCell"/>
</dbReference>
<dbReference type="Pfam" id="PF06070">
    <property type="entry name" value="Herpes_UL32"/>
    <property type="match status" value="1"/>
</dbReference>
<evidence type="ECO:0000256" key="6">
    <source>
        <dbReference type="SAM" id="MobiDB-lite"/>
    </source>
</evidence>
<feature type="compositionally biased region" description="Low complexity" evidence="6">
    <location>
        <begin position="571"/>
        <end position="586"/>
    </location>
</feature>
<evidence type="ECO:0000256" key="5">
    <source>
        <dbReference type="ARBA" id="ARBA00022844"/>
    </source>
</evidence>
<protein>
    <submittedName>
        <fullName evidence="7">Tegument protein pp150</fullName>
    </submittedName>
</protein>
<comment type="similarity">
    <text evidence="2">Belongs to the herpesviridae large structural phosphoprotein family.</text>
</comment>
<evidence type="ECO:0000256" key="4">
    <source>
        <dbReference type="ARBA" id="ARBA00022580"/>
    </source>
</evidence>
<reference evidence="7 9" key="1">
    <citation type="journal article" date="2003" name="J. Gen. Virol.">
        <title>The human cytomegalovirus genome revisited: comparison with the chimpanzee cytomegalovirus genome.</title>
        <authorList>
            <person name="Davison A.J."/>
            <person name="Dolan A."/>
            <person name="Akter P."/>
            <person name="Addison C."/>
            <person name="Dargan D.J."/>
            <person name="Alcendor D.J."/>
            <person name="McGeoch D.J."/>
            <person name="Hayward G.S."/>
        </authorList>
    </citation>
    <scope>NUCLEOTIDE SEQUENCE [LARGE SCALE GENOMIC DNA]</scope>
    <source>
        <strain evidence="7">Heberling</strain>
    </source>
</reference>
<feature type="region of interest" description="Disordered" evidence="6">
    <location>
        <begin position="496"/>
        <end position="545"/>
    </location>
</feature>
<reference evidence="8" key="2">
    <citation type="submission" date="2021-05" db="EMBL/GenBank/DDBJ databases">
        <title>Cloning and multi-omic analysis of chimpanzee cytomegalovirus: a resource for comparative functional genomics.</title>
        <authorList>
            <person name="Phan Q.V."/>
        </authorList>
    </citation>
    <scope>NUCLEOTIDE SEQUENCE</scope>
    <source>
        <strain evidence="8">Heberling</strain>
    </source>
</reference>
<dbReference type="EMBL" id="AF480884">
    <property type="protein sequence ID" value="AAM00683.1"/>
    <property type="molecule type" value="Genomic_DNA"/>
</dbReference>
<feature type="compositionally biased region" description="Basic and acidic residues" evidence="6">
    <location>
        <begin position="353"/>
        <end position="379"/>
    </location>
</feature>
<feature type="compositionally biased region" description="Polar residues" evidence="6">
    <location>
        <begin position="587"/>
        <end position="610"/>
    </location>
</feature>
<feature type="region of interest" description="Disordered" evidence="6">
    <location>
        <begin position="567"/>
        <end position="610"/>
    </location>
</feature>
<keyword evidence="4" id="KW-0920">Virion tegument</keyword>
<dbReference type="Proteomes" id="UP000099188">
    <property type="component" value="Segment"/>
</dbReference>
<feature type="compositionally biased region" description="Polar residues" evidence="6">
    <location>
        <begin position="725"/>
        <end position="735"/>
    </location>
</feature>
<evidence type="ECO:0000256" key="2">
    <source>
        <dbReference type="ARBA" id="ARBA00010295"/>
    </source>
</evidence>
<dbReference type="GeneID" id="935542"/>
<evidence type="ECO:0000256" key="1">
    <source>
        <dbReference type="ARBA" id="ARBA00004535"/>
    </source>
</evidence>
<organism evidence="7 9">
    <name type="scientific">Panine betaherpesvirus 2</name>
    <name type="common">Chimpanzee cytomegalovirus</name>
    <dbReference type="NCBI Taxonomy" id="188763"/>
    <lineage>
        <taxon>Viruses</taxon>
        <taxon>Duplodnaviria</taxon>
        <taxon>Heunggongvirae</taxon>
        <taxon>Peploviricota</taxon>
        <taxon>Herviviricetes</taxon>
        <taxon>Herpesvirales</taxon>
        <taxon>Orthoherpesviridae</taxon>
        <taxon>Betaherpesvirinae</taxon>
        <taxon>Cytomegalovirus</taxon>
        <taxon>Cytomegalovirus paninebeta2</taxon>
    </lineage>
</organism>
<keyword evidence="5" id="KW-0946">Virion</keyword>
<evidence type="ECO:0000313" key="8">
    <source>
        <dbReference type="EMBL" id="QXV67786.1"/>
    </source>
</evidence>
<feature type="region of interest" description="Disordered" evidence="6">
    <location>
        <begin position="317"/>
        <end position="442"/>
    </location>
</feature>